<accession>G2YRG2</accession>
<reference evidence="2" key="1">
    <citation type="journal article" date="2011" name="PLoS Genet.">
        <title>Genomic analysis of the necrotrophic fungal pathogens Sclerotinia sclerotiorum and Botrytis cinerea.</title>
        <authorList>
            <person name="Amselem J."/>
            <person name="Cuomo C.A."/>
            <person name="van Kan J.A."/>
            <person name="Viaud M."/>
            <person name="Benito E.P."/>
            <person name="Couloux A."/>
            <person name="Coutinho P.M."/>
            <person name="de Vries R.P."/>
            <person name="Dyer P.S."/>
            <person name="Fillinger S."/>
            <person name="Fournier E."/>
            <person name="Gout L."/>
            <person name="Hahn M."/>
            <person name="Kohn L."/>
            <person name="Lapalu N."/>
            <person name="Plummer K.M."/>
            <person name="Pradier J.M."/>
            <person name="Quevillon E."/>
            <person name="Sharon A."/>
            <person name="Simon A."/>
            <person name="ten Have A."/>
            <person name="Tudzynski B."/>
            <person name="Tudzynski P."/>
            <person name="Wincker P."/>
            <person name="Andrew M."/>
            <person name="Anthouard V."/>
            <person name="Beever R.E."/>
            <person name="Beffa R."/>
            <person name="Benoit I."/>
            <person name="Bouzid O."/>
            <person name="Brault B."/>
            <person name="Chen Z."/>
            <person name="Choquer M."/>
            <person name="Collemare J."/>
            <person name="Cotton P."/>
            <person name="Danchin E.G."/>
            <person name="Da Silva C."/>
            <person name="Gautier A."/>
            <person name="Giraud C."/>
            <person name="Giraud T."/>
            <person name="Gonzalez C."/>
            <person name="Grossetete S."/>
            <person name="Guldener U."/>
            <person name="Henrissat B."/>
            <person name="Howlett B.J."/>
            <person name="Kodira C."/>
            <person name="Kretschmer M."/>
            <person name="Lappartient A."/>
            <person name="Leroch M."/>
            <person name="Levis C."/>
            <person name="Mauceli E."/>
            <person name="Neuveglise C."/>
            <person name="Oeser B."/>
            <person name="Pearson M."/>
            <person name="Poulain J."/>
            <person name="Poussereau N."/>
            <person name="Quesneville H."/>
            <person name="Rascle C."/>
            <person name="Schumacher J."/>
            <person name="Segurens B."/>
            <person name="Sexton A."/>
            <person name="Silva E."/>
            <person name="Sirven C."/>
            <person name="Soanes D.M."/>
            <person name="Talbot N.J."/>
            <person name="Templeton M."/>
            <person name="Yandava C."/>
            <person name="Yarden O."/>
            <person name="Zeng Q."/>
            <person name="Rollins J.A."/>
            <person name="Lebrun M.H."/>
            <person name="Dickman M."/>
        </authorList>
    </citation>
    <scope>NUCLEOTIDE SEQUENCE [LARGE SCALE GENOMIC DNA]</scope>
    <source>
        <strain evidence="2">T4</strain>
    </source>
</reference>
<gene>
    <name evidence="1" type="ORF">BofuT4_uP129100.1</name>
</gene>
<dbReference type="InParanoid" id="G2YRG2"/>
<dbReference type="Proteomes" id="UP000008177">
    <property type="component" value="Unplaced contigs"/>
</dbReference>
<evidence type="ECO:0000313" key="1">
    <source>
        <dbReference type="EMBL" id="CCD54210.1"/>
    </source>
</evidence>
<dbReference type="EMBL" id="FQ790350">
    <property type="protein sequence ID" value="CCD54210.1"/>
    <property type="molecule type" value="Genomic_DNA"/>
</dbReference>
<protein>
    <submittedName>
        <fullName evidence="1">Uncharacterized protein</fullName>
    </submittedName>
</protein>
<dbReference type="HOGENOM" id="CLU_3279390_0_0_1"/>
<evidence type="ECO:0000313" key="2">
    <source>
        <dbReference type="Proteomes" id="UP000008177"/>
    </source>
</evidence>
<proteinExistence type="predicted"/>
<name>G2YRG2_BOTF4</name>
<organism evidence="1 2">
    <name type="scientific">Botryotinia fuckeliana (strain T4)</name>
    <name type="common">Noble rot fungus</name>
    <name type="synonym">Botrytis cinerea</name>
    <dbReference type="NCBI Taxonomy" id="999810"/>
    <lineage>
        <taxon>Eukaryota</taxon>
        <taxon>Fungi</taxon>
        <taxon>Dikarya</taxon>
        <taxon>Ascomycota</taxon>
        <taxon>Pezizomycotina</taxon>
        <taxon>Leotiomycetes</taxon>
        <taxon>Helotiales</taxon>
        <taxon>Sclerotiniaceae</taxon>
        <taxon>Botrytis</taxon>
    </lineage>
</organism>
<sequence length="41" mass="4521">MCGILLYSVSDDIVDARRVSREVRIYGRSHAQVVSRAVVGS</sequence>
<dbReference type="AlphaFoldDB" id="G2YRG2"/>